<evidence type="ECO:0000313" key="9">
    <source>
        <dbReference type="EMBL" id="CAI5723686.1"/>
    </source>
</evidence>
<keyword evidence="8" id="KW-0813">Transport</keyword>
<comment type="similarity">
    <text evidence="2 8">Belongs to the Tim17/Tim22/Tim23 family.</text>
</comment>
<dbReference type="GO" id="GO:0045039">
    <property type="term" value="P:protein insertion into mitochondrial inner membrane"/>
    <property type="evidence" value="ECO:0007669"/>
    <property type="project" value="UniProtKB-UniRule"/>
</dbReference>
<sequence length="209" mass="22498">MSRANEAQVEDRNTLLGVHVADLSRETPPNAFLFPRTFLHTHFLHDRVGVHPFLPAYPPQILQWLQPNPLTESCVGKFGLSAAMGYAMGNVFGLVLGSYEGITPPVPLPGQRELPKVPWRESVAGSWRTTAGKCRYWGNNFMIISAMFSGLECASEKIRGRHDVGNELAAGCATGAALAAGQGVQAQCLGCVGFAAFSYAINVFTGGKF</sequence>
<dbReference type="EMBL" id="CANTFL010000498">
    <property type="protein sequence ID" value="CAI5723686.1"/>
    <property type="molecule type" value="Genomic_DNA"/>
</dbReference>
<comment type="function">
    <text evidence="8">Essential core component of the TIM22 complex, a complex that mediates the import and insertion of multi-pass transmembrane proteins into the mitochondrial inner membrane. In the TIM22 complex, it constitutes the voltage-activated and signal-gated channel. Forms a twin-pore translocase that uses the membrane potential as external driving force in 2 voltage-dependent steps.</text>
</comment>
<evidence type="ECO:0000256" key="4">
    <source>
        <dbReference type="ARBA" id="ARBA00022792"/>
    </source>
</evidence>
<keyword evidence="8" id="KW-0811">Translocation</keyword>
<dbReference type="Proteomes" id="UP001162031">
    <property type="component" value="Unassembled WGS sequence"/>
</dbReference>
<proteinExistence type="inferred from homology"/>
<dbReference type="Pfam" id="PF02466">
    <property type="entry name" value="Tim17"/>
    <property type="match status" value="1"/>
</dbReference>
<comment type="subcellular location">
    <subcellularLocation>
        <location evidence="1 8">Mitochondrion inner membrane</location>
        <topology evidence="1 8">Multi-pass membrane protein</topology>
    </subcellularLocation>
</comment>
<keyword evidence="10" id="KW-1185">Reference proteome</keyword>
<comment type="caution">
    <text evidence="9">The sequence shown here is derived from an EMBL/GenBank/DDBJ whole genome shotgun (WGS) entry which is preliminary data.</text>
</comment>
<evidence type="ECO:0000256" key="5">
    <source>
        <dbReference type="ARBA" id="ARBA00022989"/>
    </source>
</evidence>
<keyword evidence="3" id="KW-0812">Transmembrane</keyword>
<comment type="subunit">
    <text evidence="8">Component of the TIM22 complex.</text>
</comment>
<evidence type="ECO:0000256" key="1">
    <source>
        <dbReference type="ARBA" id="ARBA00004448"/>
    </source>
</evidence>
<evidence type="ECO:0000313" key="10">
    <source>
        <dbReference type="Proteomes" id="UP001162031"/>
    </source>
</evidence>
<keyword evidence="4 8" id="KW-0999">Mitochondrion inner membrane</keyword>
<keyword evidence="8" id="KW-0653">Protein transport</keyword>
<organism evidence="9 10">
    <name type="scientific">Hyaloperonospora brassicae</name>
    <name type="common">Brassica downy mildew</name>
    <name type="synonym">Peronospora brassicae</name>
    <dbReference type="NCBI Taxonomy" id="162125"/>
    <lineage>
        <taxon>Eukaryota</taxon>
        <taxon>Sar</taxon>
        <taxon>Stramenopiles</taxon>
        <taxon>Oomycota</taxon>
        <taxon>Peronosporomycetes</taxon>
        <taxon>Peronosporales</taxon>
        <taxon>Peronosporaceae</taxon>
        <taxon>Hyaloperonospora</taxon>
    </lineage>
</organism>
<protein>
    <recommendedName>
        <fullName evidence="8">Mitochondrial import inner membrane translocase subunit TIM22</fullName>
    </recommendedName>
</protein>
<dbReference type="AlphaFoldDB" id="A0AAV0TR60"/>
<dbReference type="GO" id="GO:0030943">
    <property type="term" value="F:mitochondrion targeting sequence binding"/>
    <property type="evidence" value="ECO:0007669"/>
    <property type="project" value="TreeGrafter"/>
</dbReference>
<name>A0AAV0TR60_HYABA</name>
<dbReference type="InterPro" id="IPR039175">
    <property type="entry name" value="TIM22"/>
</dbReference>
<dbReference type="GO" id="GO:0008320">
    <property type="term" value="F:protein transmembrane transporter activity"/>
    <property type="evidence" value="ECO:0007669"/>
    <property type="project" value="UniProtKB-UniRule"/>
</dbReference>
<reference evidence="9" key="1">
    <citation type="submission" date="2022-12" db="EMBL/GenBank/DDBJ databases">
        <authorList>
            <person name="Webb A."/>
        </authorList>
    </citation>
    <scope>NUCLEOTIDE SEQUENCE</scope>
    <source>
        <strain evidence="9">Hp1</strain>
    </source>
</reference>
<dbReference type="PANTHER" id="PTHR14110:SF0">
    <property type="entry name" value="MITOCHONDRIAL IMPORT INNER MEMBRANE TRANSLOCASE SUBUNIT TIM22"/>
    <property type="match status" value="1"/>
</dbReference>
<keyword evidence="7" id="KW-0472">Membrane</keyword>
<keyword evidence="6 8" id="KW-0496">Mitochondrion</keyword>
<dbReference type="GO" id="GO:0042721">
    <property type="term" value="C:TIM22 mitochondrial import inner membrane insertion complex"/>
    <property type="evidence" value="ECO:0007669"/>
    <property type="project" value="UniProtKB-UniRule"/>
</dbReference>
<accession>A0AAV0TR60</accession>
<evidence type="ECO:0000256" key="8">
    <source>
        <dbReference type="RuleBase" id="RU367038"/>
    </source>
</evidence>
<keyword evidence="5" id="KW-1133">Transmembrane helix</keyword>
<evidence type="ECO:0000256" key="6">
    <source>
        <dbReference type="ARBA" id="ARBA00023128"/>
    </source>
</evidence>
<evidence type="ECO:0000256" key="7">
    <source>
        <dbReference type="ARBA" id="ARBA00023136"/>
    </source>
</evidence>
<evidence type="ECO:0000256" key="3">
    <source>
        <dbReference type="ARBA" id="ARBA00022692"/>
    </source>
</evidence>
<gene>
    <name evidence="9" type="ORF">HBR001_LOCUS3174</name>
</gene>
<evidence type="ECO:0000256" key="2">
    <source>
        <dbReference type="ARBA" id="ARBA00008444"/>
    </source>
</evidence>
<dbReference type="PANTHER" id="PTHR14110">
    <property type="entry name" value="MITOCHONDRIAL IMPORT INNER MEMBRANE TRANSLOCASE SUBUNIT TIM22"/>
    <property type="match status" value="1"/>
</dbReference>